<dbReference type="GO" id="GO:0008483">
    <property type="term" value="F:transaminase activity"/>
    <property type="evidence" value="ECO:0007669"/>
    <property type="project" value="UniProtKB-KW"/>
</dbReference>
<sequence>MSDTLSPTTRILARRQQRLGPNMTTFYDNPVHLVRGEGAWVWDADGNRLLDCYNNVPHVGHAHPKVVEAIAKQALTLNTHTRYLHEGILDYADRLTATLRHDLSAMIMVCTGSEANDIALRMARAVTGKTGIIGTDNTYHGNTDLVSHLSAKKTPIGGHVDWVKRVPAPDNLRPLGGSHDTHAQAFAAGVQKAIDELEATGHGFSALILDPFFANEGCPTLPKGFLDPTVAVVKRAGGVIIADEVQPGFGRTGHDFWGHERIGLVPDIVTMGKPMGNGHPVAGVVAKPEILAEFRNAFGYFNTFGGNPVSAAAAMAVLDVLEEENLVENARDTGEYTLDLLRQIDHPYIADVRGAGMFLGMEFVTDGALTPAVEFTSRLVEEMRNRGVILHSMGREYHAIKIRPPMCFDRNQADLLVDTLSAALKDMPV</sequence>
<comment type="caution">
    <text evidence="5">The sequence shown here is derived from an EMBL/GenBank/DDBJ whole genome shotgun (WGS) entry which is preliminary data.</text>
</comment>
<dbReference type="RefSeq" id="WP_055187628.1">
    <property type="nucleotide sequence ID" value="NZ_FPBS01000004.1"/>
</dbReference>
<dbReference type="InterPro" id="IPR005814">
    <property type="entry name" value="Aminotrans_3"/>
</dbReference>
<evidence type="ECO:0000313" key="5">
    <source>
        <dbReference type="EMBL" id="KPN63902.1"/>
    </source>
</evidence>
<proteinExistence type="inferred from homology"/>
<evidence type="ECO:0000256" key="3">
    <source>
        <dbReference type="ARBA" id="ARBA00022898"/>
    </source>
</evidence>
<dbReference type="PROSITE" id="PS00600">
    <property type="entry name" value="AA_TRANSFER_CLASS_3"/>
    <property type="match status" value="1"/>
</dbReference>
<dbReference type="Proteomes" id="UP000050471">
    <property type="component" value="Unassembled WGS sequence"/>
</dbReference>
<accession>A0A0P7IYQ7</accession>
<dbReference type="PANTHER" id="PTHR45688:SF13">
    <property type="entry name" value="ALANINE--GLYOXYLATE AMINOTRANSFERASE 2-LIKE"/>
    <property type="match status" value="1"/>
</dbReference>
<dbReference type="Gene3D" id="3.90.1150.10">
    <property type="entry name" value="Aspartate Aminotransferase, domain 1"/>
    <property type="match status" value="1"/>
</dbReference>
<evidence type="ECO:0000256" key="1">
    <source>
        <dbReference type="ARBA" id="ARBA00001933"/>
    </source>
</evidence>
<dbReference type="Gene3D" id="3.40.640.10">
    <property type="entry name" value="Type I PLP-dependent aspartate aminotransferase-like (Major domain)"/>
    <property type="match status" value="1"/>
</dbReference>
<dbReference type="AlphaFoldDB" id="A0A0P7IYQ7"/>
<evidence type="ECO:0000313" key="6">
    <source>
        <dbReference type="Proteomes" id="UP000050471"/>
    </source>
</evidence>
<dbReference type="OrthoDB" id="9801834at2"/>
<comment type="similarity">
    <text evidence="2 4">Belongs to the class-III pyridoxal-phosphate-dependent aminotransferase family.</text>
</comment>
<gene>
    <name evidence="5" type="ORF">AKJ29_14565</name>
</gene>
<name>A0A0P7IYQ7_9RHOB</name>
<evidence type="ECO:0000256" key="2">
    <source>
        <dbReference type="ARBA" id="ARBA00008954"/>
    </source>
</evidence>
<evidence type="ECO:0000256" key="4">
    <source>
        <dbReference type="RuleBase" id="RU003560"/>
    </source>
</evidence>
<dbReference type="PIRSF" id="PIRSF000521">
    <property type="entry name" value="Transaminase_4ab_Lys_Orn"/>
    <property type="match status" value="1"/>
</dbReference>
<dbReference type="InterPro" id="IPR015422">
    <property type="entry name" value="PyrdxlP-dep_Trfase_small"/>
</dbReference>
<dbReference type="CDD" id="cd00610">
    <property type="entry name" value="OAT_like"/>
    <property type="match status" value="1"/>
</dbReference>
<keyword evidence="6" id="KW-1185">Reference proteome</keyword>
<dbReference type="InterPro" id="IPR015424">
    <property type="entry name" value="PyrdxlP-dep_Trfase"/>
</dbReference>
<dbReference type="InterPro" id="IPR049704">
    <property type="entry name" value="Aminotrans_3_PPA_site"/>
</dbReference>
<organism evidence="5 6">
    <name type="scientific">Aliiroseovarius crassostreae</name>
    <dbReference type="NCBI Taxonomy" id="154981"/>
    <lineage>
        <taxon>Bacteria</taxon>
        <taxon>Pseudomonadati</taxon>
        <taxon>Pseudomonadota</taxon>
        <taxon>Alphaproteobacteria</taxon>
        <taxon>Rhodobacterales</taxon>
        <taxon>Paracoccaceae</taxon>
        <taxon>Aliiroseovarius</taxon>
    </lineage>
</organism>
<dbReference type="PANTHER" id="PTHR45688">
    <property type="match status" value="1"/>
</dbReference>
<dbReference type="SUPFAM" id="SSF53383">
    <property type="entry name" value="PLP-dependent transferases"/>
    <property type="match status" value="1"/>
</dbReference>
<reference evidence="5 6" key="1">
    <citation type="submission" date="2015-09" db="EMBL/GenBank/DDBJ databases">
        <title>Draft genome sequence of Aliiroseovarius crassostreae CV919-312TSm, the causative agent of Roseovarius Oyster Disease (formerly Juvenile Oyster Disease).</title>
        <authorList>
            <person name="Kessner L."/>
            <person name="Spinard E."/>
            <person name="Nelson D."/>
        </authorList>
    </citation>
    <scope>NUCLEOTIDE SEQUENCE [LARGE SCALE GENOMIC DNA]</scope>
    <source>
        <strain evidence="5 6">CV919-312</strain>
    </source>
</reference>
<keyword evidence="3 4" id="KW-0663">Pyridoxal phosphate</keyword>
<protein>
    <submittedName>
        <fullName evidence="5">Aminotransferase</fullName>
    </submittedName>
</protein>
<keyword evidence="5" id="KW-0808">Transferase</keyword>
<dbReference type="EMBL" id="LKBA01000004">
    <property type="protein sequence ID" value="KPN63902.1"/>
    <property type="molecule type" value="Genomic_DNA"/>
</dbReference>
<comment type="cofactor">
    <cofactor evidence="1">
        <name>pyridoxal 5'-phosphate</name>
        <dbReference type="ChEBI" id="CHEBI:597326"/>
    </cofactor>
</comment>
<dbReference type="GO" id="GO:0030170">
    <property type="term" value="F:pyridoxal phosphate binding"/>
    <property type="evidence" value="ECO:0007669"/>
    <property type="project" value="InterPro"/>
</dbReference>
<dbReference type="Pfam" id="PF00202">
    <property type="entry name" value="Aminotran_3"/>
    <property type="match status" value="1"/>
</dbReference>
<keyword evidence="5" id="KW-0032">Aminotransferase</keyword>
<dbReference type="STRING" id="154981.AKJ29_14565"/>
<dbReference type="InterPro" id="IPR015421">
    <property type="entry name" value="PyrdxlP-dep_Trfase_major"/>
</dbReference>